<feature type="transmembrane region" description="Helical" evidence="1">
    <location>
        <begin position="135"/>
        <end position="155"/>
    </location>
</feature>
<keyword evidence="1" id="KW-0812">Transmembrane</keyword>
<feature type="transmembrane region" description="Helical" evidence="1">
    <location>
        <begin position="6"/>
        <end position="24"/>
    </location>
</feature>
<proteinExistence type="predicted"/>
<sequence length="381" mass="44315">MLDITGFVLAPLYIIFFIGVLSYISKNFKANFSTKAISILFIYYYLFFIFTSFSSLVPNLPDTSLFADIITNNYFPPHQSLGVKLFYYATYPLRVLSLFKLELFIVFEIFIFILSLIFLWKSWQIVLIKNGQNDTTGLNIFLILTALYPSFLLYIPIPLREFFILFGFSIMIYGLIDKYYNNKGLIFILIGSLLLIFGRPQLIVIVIIFFALFQKNKLIKYSMILGGFIFMPLIFTKLTSYTFTPEFFAYIRNSANIRYGDLTYGVVDWHTYFDMIKDIPFLFLQFILSPFPIMSDKNPLTLLAIFIDSIYSMFIYIAVIYAGLKVSKIYLFIFISSAILFSIWEFHLGGAVRHRMPLIAILLPVASYGITKLYFDIKDKI</sequence>
<feature type="transmembrane region" description="Helical" evidence="1">
    <location>
        <begin position="186"/>
        <end position="211"/>
    </location>
</feature>
<protein>
    <recommendedName>
        <fullName evidence="3">Glycosyltransferase RgtA/B/C/D-like domain-containing protein</fullName>
    </recommendedName>
</protein>
<organism evidence="2">
    <name type="scientific">hydrothermal vent metagenome</name>
    <dbReference type="NCBI Taxonomy" id="652676"/>
    <lineage>
        <taxon>unclassified sequences</taxon>
        <taxon>metagenomes</taxon>
        <taxon>ecological metagenomes</taxon>
    </lineage>
</organism>
<feature type="transmembrane region" description="Helical" evidence="1">
    <location>
        <begin position="358"/>
        <end position="375"/>
    </location>
</feature>
<keyword evidence="1" id="KW-0472">Membrane</keyword>
<dbReference type="AlphaFoldDB" id="A0A1W1BHK1"/>
<feature type="transmembrane region" description="Helical" evidence="1">
    <location>
        <begin position="36"/>
        <end position="57"/>
    </location>
</feature>
<name>A0A1W1BHK1_9ZZZZ</name>
<feature type="transmembrane region" description="Helical" evidence="1">
    <location>
        <begin position="300"/>
        <end position="322"/>
    </location>
</feature>
<feature type="transmembrane region" description="Helical" evidence="1">
    <location>
        <begin position="218"/>
        <end position="235"/>
    </location>
</feature>
<keyword evidence="1" id="KW-1133">Transmembrane helix</keyword>
<feature type="transmembrane region" description="Helical" evidence="1">
    <location>
        <begin position="329"/>
        <end position="346"/>
    </location>
</feature>
<gene>
    <name evidence="2" type="ORF">MNB_SV-9-826</name>
</gene>
<reference evidence="2" key="1">
    <citation type="submission" date="2016-10" db="EMBL/GenBank/DDBJ databases">
        <authorList>
            <person name="de Groot N.N."/>
        </authorList>
    </citation>
    <scope>NUCLEOTIDE SEQUENCE</scope>
</reference>
<evidence type="ECO:0000313" key="2">
    <source>
        <dbReference type="EMBL" id="SFV53007.1"/>
    </source>
</evidence>
<feature type="transmembrane region" description="Helical" evidence="1">
    <location>
        <begin position="103"/>
        <end position="123"/>
    </location>
</feature>
<accession>A0A1W1BHK1</accession>
<evidence type="ECO:0000256" key="1">
    <source>
        <dbReference type="SAM" id="Phobius"/>
    </source>
</evidence>
<evidence type="ECO:0008006" key="3">
    <source>
        <dbReference type="Google" id="ProtNLM"/>
    </source>
</evidence>
<dbReference type="EMBL" id="FPHG01000018">
    <property type="protein sequence ID" value="SFV53007.1"/>
    <property type="molecule type" value="Genomic_DNA"/>
</dbReference>